<evidence type="ECO:0000313" key="1">
    <source>
        <dbReference type="EnsemblPlants" id="cds.novel_model_3971_5bd9a17a"/>
    </source>
</evidence>
<name>A0A803R1I6_CANSA</name>
<dbReference type="Proteomes" id="UP000596661">
    <property type="component" value="Chromosome 5"/>
</dbReference>
<reference evidence="1" key="2">
    <citation type="submission" date="2021-03" db="UniProtKB">
        <authorList>
            <consortium name="EnsemblPlants"/>
        </authorList>
    </citation>
    <scope>IDENTIFICATION</scope>
</reference>
<dbReference type="EMBL" id="UZAU01000409">
    <property type="status" value="NOT_ANNOTATED_CDS"/>
    <property type="molecule type" value="Genomic_DNA"/>
</dbReference>
<protein>
    <submittedName>
        <fullName evidence="1">Uncharacterized protein</fullName>
    </submittedName>
</protein>
<keyword evidence="2" id="KW-1185">Reference proteome</keyword>
<reference evidence="1" key="1">
    <citation type="submission" date="2018-11" db="EMBL/GenBank/DDBJ databases">
        <authorList>
            <person name="Grassa J C."/>
        </authorList>
    </citation>
    <scope>NUCLEOTIDE SEQUENCE [LARGE SCALE GENOMIC DNA]</scope>
</reference>
<organism evidence="1 2">
    <name type="scientific">Cannabis sativa</name>
    <name type="common">Hemp</name>
    <name type="synonym">Marijuana</name>
    <dbReference type="NCBI Taxonomy" id="3483"/>
    <lineage>
        <taxon>Eukaryota</taxon>
        <taxon>Viridiplantae</taxon>
        <taxon>Streptophyta</taxon>
        <taxon>Embryophyta</taxon>
        <taxon>Tracheophyta</taxon>
        <taxon>Spermatophyta</taxon>
        <taxon>Magnoliopsida</taxon>
        <taxon>eudicotyledons</taxon>
        <taxon>Gunneridae</taxon>
        <taxon>Pentapetalae</taxon>
        <taxon>rosids</taxon>
        <taxon>fabids</taxon>
        <taxon>Rosales</taxon>
        <taxon>Cannabaceae</taxon>
        <taxon>Cannabis</taxon>
    </lineage>
</organism>
<accession>A0A803R1I6</accession>
<dbReference type="Gramene" id="novel_model_3971_5bd9a17a">
    <property type="protein sequence ID" value="cds.novel_model_3971_5bd9a17a"/>
    <property type="gene ID" value="novel_gene_2143_5bd9a17a"/>
</dbReference>
<dbReference type="AlphaFoldDB" id="A0A803R1I6"/>
<dbReference type="EnsemblPlants" id="novel_model_3971_5bd9a17a">
    <property type="protein sequence ID" value="cds.novel_model_3971_5bd9a17a"/>
    <property type="gene ID" value="novel_gene_2143_5bd9a17a"/>
</dbReference>
<sequence length="63" mass="7020">MIMVAVVAELLEEYYTATLARVTQSLLSSSSSSSTLTTFHGFARNFHSHSQSQHSSNSFILYF</sequence>
<proteinExistence type="predicted"/>
<evidence type="ECO:0000313" key="2">
    <source>
        <dbReference type="Proteomes" id="UP000596661"/>
    </source>
</evidence>